<dbReference type="EMBL" id="LXQA010084982">
    <property type="protein sequence ID" value="MCI12635.1"/>
    <property type="molecule type" value="Genomic_DNA"/>
</dbReference>
<feature type="non-terminal residue" evidence="1">
    <location>
        <position position="75"/>
    </location>
</feature>
<accession>A0A392PP13</accession>
<dbReference type="AlphaFoldDB" id="A0A392PP13"/>
<evidence type="ECO:0000313" key="1">
    <source>
        <dbReference type="EMBL" id="MCI12635.1"/>
    </source>
</evidence>
<name>A0A392PP13_9FABA</name>
<protein>
    <submittedName>
        <fullName evidence="1">Uncharacterized protein</fullName>
    </submittedName>
</protein>
<dbReference type="Proteomes" id="UP000265520">
    <property type="component" value="Unassembled WGS sequence"/>
</dbReference>
<reference evidence="1 2" key="1">
    <citation type="journal article" date="2018" name="Front. Plant Sci.">
        <title>Red Clover (Trifolium pratense) and Zigzag Clover (T. medium) - A Picture of Genomic Similarities and Differences.</title>
        <authorList>
            <person name="Dluhosova J."/>
            <person name="Istvanek J."/>
            <person name="Nedelnik J."/>
            <person name="Repkova J."/>
        </authorList>
    </citation>
    <scope>NUCLEOTIDE SEQUENCE [LARGE SCALE GENOMIC DNA]</scope>
    <source>
        <strain evidence="2">cv. 10/8</strain>
        <tissue evidence="1">Leaf</tissue>
    </source>
</reference>
<organism evidence="1 2">
    <name type="scientific">Trifolium medium</name>
    <dbReference type="NCBI Taxonomy" id="97028"/>
    <lineage>
        <taxon>Eukaryota</taxon>
        <taxon>Viridiplantae</taxon>
        <taxon>Streptophyta</taxon>
        <taxon>Embryophyta</taxon>
        <taxon>Tracheophyta</taxon>
        <taxon>Spermatophyta</taxon>
        <taxon>Magnoliopsida</taxon>
        <taxon>eudicotyledons</taxon>
        <taxon>Gunneridae</taxon>
        <taxon>Pentapetalae</taxon>
        <taxon>rosids</taxon>
        <taxon>fabids</taxon>
        <taxon>Fabales</taxon>
        <taxon>Fabaceae</taxon>
        <taxon>Papilionoideae</taxon>
        <taxon>50 kb inversion clade</taxon>
        <taxon>NPAAA clade</taxon>
        <taxon>Hologalegina</taxon>
        <taxon>IRL clade</taxon>
        <taxon>Trifolieae</taxon>
        <taxon>Trifolium</taxon>
    </lineage>
</organism>
<keyword evidence="2" id="KW-1185">Reference proteome</keyword>
<sequence>MGNAFNAPKKQSSNEVHFPLKKKFDPLSTKYKKPITHVERRRRPIAFDDENLDPPHYAGNKDWTEAALVALMIVL</sequence>
<proteinExistence type="predicted"/>
<evidence type="ECO:0000313" key="2">
    <source>
        <dbReference type="Proteomes" id="UP000265520"/>
    </source>
</evidence>
<comment type="caution">
    <text evidence="1">The sequence shown here is derived from an EMBL/GenBank/DDBJ whole genome shotgun (WGS) entry which is preliminary data.</text>
</comment>